<dbReference type="Proteomes" id="UP000215127">
    <property type="component" value="Chromosome 1"/>
</dbReference>
<keyword evidence="2" id="KW-1185">Reference proteome</keyword>
<evidence type="ECO:0000313" key="1">
    <source>
        <dbReference type="EMBL" id="SMQ46207.1"/>
    </source>
</evidence>
<protein>
    <submittedName>
        <fullName evidence="1">Uncharacterized protein</fullName>
    </submittedName>
</protein>
<dbReference type="EMBL" id="LT853692">
    <property type="protein sequence ID" value="SMQ46207.1"/>
    <property type="molecule type" value="Genomic_DNA"/>
</dbReference>
<accession>A0A1X7RGS7</accession>
<organism evidence="1 2">
    <name type="scientific">Zymoseptoria tritici (strain ST99CH_3D7)</name>
    <dbReference type="NCBI Taxonomy" id="1276538"/>
    <lineage>
        <taxon>Eukaryota</taxon>
        <taxon>Fungi</taxon>
        <taxon>Dikarya</taxon>
        <taxon>Ascomycota</taxon>
        <taxon>Pezizomycotina</taxon>
        <taxon>Dothideomycetes</taxon>
        <taxon>Dothideomycetidae</taxon>
        <taxon>Mycosphaerellales</taxon>
        <taxon>Mycosphaerellaceae</taxon>
        <taxon>Zymoseptoria</taxon>
    </lineage>
</organism>
<proteinExistence type="predicted"/>
<sequence>MGEKKRVFKPSRHLRSSARGRHTWIAATRLYRGTPPAREAFPSRPTIRLEALGEGRYDQNREVKEMFFLSLNRAPTIP</sequence>
<gene>
    <name evidence="1" type="ORF">ZT3D7_G1352</name>
</gene>
<name>A0A1X7RGS7_ZYMT9</name>
<dbReference type="AlphaFoldDB" id="A0A1X7RGS7"/>
<reference evidence="1 2" key="1">
    <citation type="submission" date="2016-06" db="EMBL/GenBank/DDBJ databases">
        <authorList>
            <person name="Kjaerup R.B."/>
            <person name="Dalgaard T.S."/>
            <person name="Juul-Madsen H.R."/>
        </authorList>
    </citation>
    <scope>NUCLEOTIDE SEQUENCE [LARGE SCALE GENOMIC DNA]</scope>
</reference>
<evidence type="ECO:0000313" key="2">
    <source>
        <dbReference type="Proteomes" id="UP000215127"/>
    </source>
</evidence>